<accession>A0A2M7WVT6</accession>
<dbReference type="AlphaFoldDB" id="A0A2M7WVT6"/>
<feature type="non-terminal residue" evidence="1">
    <location>
        <position position="1"/>
    </location>
</feature>
<name>A0A2M7WVT6_UNCKA</name>
<reference evidence="2" key="1">
    <citation type="submission" date="2017-09" db="EMBL/GenBank/DDBJ databases">
        <title>Depth-based differentiation of microbial function through sediment-hosted aquifers and enrichment of novel symbionts in the deep terrestrial subsurface.</title>
        <authorList>
            <person name="Probst A.J."/>
            <person name="Ladd B."/>
            <person name="Jarett J.K."/>
            <person name="Geller-Mcgrath D.E."/>
            <person name="Sieber C.M.K."/>
            <person name="Emerson J.B."/>
            <person name="Anantharaman K."/>
            <person name="Thomas B.C."/>
            <person name="Malmstrom R."/>
            <person name="Stieglmeier M."/>
            <person name="Klingl A."/>
            <person name="Woyke T."/>
            <person name="Ryan C.M."/>
            <person name="Banfield J.F."/>
        </authorList>
    </citation>
    <scope>NUCLEOTIDE SEQUENCE [LARGE SCALE GENOMIC DNA]</scope>
</reference>
<evidence type="ECO:0000313" key="2">
    <source>
        <dbReference type="Proteomes" id="UP000230538"/>
    </source>
</evidence>
<dbReference type="EMBL" id="PFXB01000131">
    <property type="protein sequence ID" value="PJA37129.1"/>
    <property type="molecule type" value="Genomic_DNA"/>
</dbReference>
<dbReference type="Proteomes" id="UP000230538">
    <property type="component" value="Unassembled WGS sequence"/>
</dbReference>
<protein>
    <submittedName>
        <fullName evidence="1">Uncharacterized protein</fullName>
    </submittedName>
</protein>
<organism evidence="1 2">
    <name type="scientific">candidate division WWE3 bacterium CG_4_9_14_3_um_filter_43_9</name>
    <dbReference type="NCBI Taxonomy" id="1975082"/>
    <lineage>
        <taxon>Bacteria</taxon>
        <taxon>Katanobacteria</taxon>
    </lineage>
</organism>
<evidence type="ECO:0000313" key="1">
    <source>
        <dbReference type="EMBL" id="PJA37129.1"/>
    </source>
</evidence>
<proteinExistence type="predicted"/>
<sequence length="121" mass="13340">GVPSGEGCQYYEAENEPACYSESTRDDMTLAEKQNSVTSGWMAGDPPPAENLYDIAEYIPKLAIDPANGSLNKNGKILRYKYAAGPIQSDKFELAALLESQDKVYILGTYFGYIDEDPANW</sequence>
<comment type="caution">
    <text evidence="1">The sequence shown here is derived from an EMBL/GenBank/DDBJ whole genome shotgun (WGS) entry which is preliminary data.</text>
</comment>
<gene>
    <name evidence="1" type="ORF">CO181_04840</name>
</gene>